<feature type="region of interest" description="Disordered" evidence="1">
    <location>
        <begin position="208"/>
        <end position="231"/>
    </location>
</feature>
<comment type="caution">
    <text evidence="2">The sequence shown here is derived from an EMBL/GenBank/DDBJ whole genome shotgun (WGS) entry which is preliminary data.</text>
</comment>
<dbReference type="AlphaFoldDB" id="A0A2A2TM96"/>
<dbReference type="RefSeq" id="WP_095721024.1">
    <property type="nucleotide sequence ID" value="NZ_NTFS01000051.1"/>
</dbReference>
<gene>
    <name evidence="2" type="ORF">CK510_07060</name>
</gene>
<dbReference type="Proteomes" id="UP000218238">
    <property type="component" value="Unassembled WGS sequence"/>
</dbReference>
<name>A0A2A2TM96_9CYAN</name>
<dbReference type="EMBL" id="NTFS01000051">
    <property type="protein sequence ID" value="PAX59441.1"/>
    <property type="molecule type" value="Genomic_DNA"/>
</dbReference>
<evidence type="ECO:0000313" key="2">
    <source>
        <dbReference type="EMBL" id="PAX59441.1"/>
    </source>
</evidence>
<protein>
    <submittedName>
        <fullName evidence="2">Uncharacterized protein</fullName>
    </submittedName>
</protein>
<reference evidence="2 3" key="1">
    <citation type="submission" date="2017-08" db="EMBL/GenBank/DDBJ databases">
        <title>Draft genome sequence of filamentous cyanobacterium Calothrix elsteri CCALA 953.</title>
        <authorList>
            <person name="Gagunashvili A.N."/>
            <person name="Elster J."/>
            <person name="Andresson O.S."/>
        </authorList>
    </citation>
    <scope>NUCLEOTIDE SEQUENCE [LARGE SCALE GENOMIC DNA]</scope>
    <source>
        <strain evidence="2 3">CCALA 953</strain>
    </source>
</reference>
<sequence length="334" mass="36381">MKKYLLFLGLLFFIIPLPALAQITGHLGNGYFYIKGLEPSKPFEVGLGGMPFIRSGLSDSCGVVQIRPRRSLQSNEKVEILDGNSSYSFVNNAIAVRDNYKCAKQTEARAVWKNSAGLVFVSGFTPSKALTIKFLGDNPNRTVTSNFCGFIRVVLQNPIPKAIFLNNQALPTTGTPGSNFACNKNNLYISYPKIIQDVQPVEKTTWITQNPVEPSPGTTNINNGGNGGNTNNEPAIYINQDDELILTGKTPGRTIEAIYSGNSNVQGSGEVTVDSCGRARMFALFIYGVGFIPTSYTITAPTTIVEKHLGIEVARYQIQPSQIQRNVNLNPTCS</sequence>
<keyword evidence="3" id="KW-1185">Reference proteome</keyword>
<evidence type="ECO:0000256" key="1">
    <source>
        <dbReference type="SAM" id="MobiDB-lite"/>
    </source>
</evidence>
<dbReference type="OrthoDB" id="574378at2"/>
<evidence type="ECO:0000313" key="3">
    <source>
        <dbReference type="Proteomes" id="UP000218238"/>
    </source>
</evidence>
<accession>A0A2A2TM96</accession>
<organism evidence="2 3">
    <name type="scientific">Brunnivagina elsteri CCALA 953</name>
    <dbReference type="NCBI Taxonomy" id="987040"/>
    <lineage>
        <taxon>Bacteria</taxon>
        <taxon>Bacillati</taxon>
        <taxon>Cyanobacteriota</taxon>
        <taxon>Cyanophyceae</taxon>
        <taxon>Nostocales</taxon>
        <taxon>Calotrichaceae</taxon>
        <taxon>Brunnivagina</taxon>
    </lineage>
</organism>
<proteinExistence type="predicted"/>